<proteinExistence type="predicted"/>
<evidence type="ECO:0000313" key="1">
    <source>
        <dbReference type="EMBL" id="PVX55031.1"/>
    </source>
</evidence>
<keyword evidence="2" id="KW-1185">Reference proteome</keyword>
<comment type="caution">
    <text evidence="1">The sequence shown here is derived from an EMBL/GenBank/DDBJ whole genome shotgun (WGS) entry which is preliminary data.</text>
</comment>
<dbReference type="AlphaFoldDB" id="A0A2U0UBQ6"/>
<organism evidence="1 2">
    <name type="scientific">Hallella colorans</name>
    <dbReference type="NCBI Taxonomy" id="1703337"/>
    <lineage>
        <taxon>Bacteria</taxon>
        <taxon>Pseudomonadati</taxon>
        <taxon>Bacteroidota</taxon>
        <taxon>Bacteroidia</taxon>
        <taxon>Bacteroidales</taxon>
        <taxon>Prevotellaceae</taxon>
        <taxon>Hallella</taxon>
    </lineage>
</organism>
<dbReference type="EMBL" id="QENY01000007">
    <property type="protein sequence ID" value="PVX55031.1"/>
    <property type="molecule type" value="Genomic_DNA"/>
</dbReference>
<gene>
    <name evidence="1" type="ORF">C7379_1075</name>
</gene>
<evidence type="ECO:0000313" key="2">
    <source>
        <dbReference type="Proteomes" id="UP000245870"/>
    </source>
</evidence>
<sequence length="49" mass="5354">MLSERIFVTIILLGLSDDEPCVSLCLLGAKLMYFSHSCNIISVNPQIGV</sequence>
<accession>A0A2U0UBQ6</accession>
<reference evidence="1 2" key="1">
    <citation type="submission" date="2018-05" db="EMBL/GenBank/DDBJ databases">
        <title>Genomic Encyclopedia of Type Strains, Phase IV (KMG-IV): sequencing the most valuable type-strain genomes for metagenomic binning, comparative biology and taxonomic classification.</title>
        <authorList>
            <person name="Goeker M."/>
        </authorList>
    </citation>
    <scope>NUCLEOTIDE SEQUENCE [LARGE SCALE GENOMIC DNA]</scope>
    <source>
        <strain evidence="1 2">DSM 100333</strain>
    </source>
</reference>
<name>A0A2U0UBQ6_9BACT</name>
<protein>
    <submittedName>
        <fullName evidence="1">Uncharacterized protein</fullName>
    </submittedName>
</protein>
<dbReference type="Proteomes" id="UP000245870">
    <property type="component" value="Unassembled WGS sequence"/>
</dbReference>